<dbReference type="InterPro" id="IPR036909">
    <property type="entry name" value="Cyt_c-like_dom_sf"/>
</dbReference>
<evidence type="ECO:0000256" key="4">
    <source>
        <dbReference type="PROSITE-ProRule" id="PRU00433"/>
    </source>
</evidence>
<protein>
    <submittedName>
        <fullName evidence="6">C-type cytochrome</fullName>
    </submittedName>
</protein>
<dbReference type="Proteomes" id="UP000480178">
    <property type="component" value="Chromosome"/>
</dbReference>
<keyword evidence="2 4" id="KW-0479">Metal-binding</keyword>
<keyword evidence="7" id="KW-1185">Reference proteome</keyword>
<dbReference type="InterPro" id="IPR009056">
    <property type="entry name" value="Cyt_c-like_dom"/>
</dbReference>
<reference evidence="6 7" key="1">
    <citation type="submission" date="2020-01" db="EMBL/GenBank/DDBJ databases">
        <authorList>
            <person name="Kim M.K."/>
        </authorList>
    </citation>
    <scope>NUCLEOTIDE SEQUENCE [LARGE SCALE GENOMIC DNA]</scope>
    <source>
        <strain evidence="6 7">172606-1</strain>
    </source>
</reference>
<dbReference type="NCBIfam" id="TIGR02604">
    <property type="entry name" value="Piru_Ver_Nterm"/>
    <property type="match status" value="1"/>
</dbReference>
<dbReference type="SUPFAM" id="SSF48371">
    <property type="entry name" value="ARM repeat"/>
    <property type="match status" value="1"/>
</dbReference>
<organism evidence="6 7">
    <name type="scientific">Rhodocytophaga rosea</name>
    <dbReference type="NCBI Taxonomy" id="2704465"/>
    <lineage>
        <taxon>Bacteria</taxon>
        <taxon>Pseudomonadati</taxon>
        <taxon>Bacteroidota</taxon>
        <taxon>Cytophagia</taxon>
        <taxon>Cytophagales</taxon>
        <taxon>Rhodocytophagaceae</taxon>
        <taxon>Rhodocytophaga</taxon>
    </lineage>
</organism>
<keyword evidence="3 4" id="KW-0408">Iron</keyword>
<dbReference type="GO" id="GO:0009055">
    <property type="term" value="F:electron transfer activity"/>
    <property type="evidence" value="ECO:0007669"/>
    <property type="project" value="InterPro"/>
</dbReference>
<dbReference type="Pfam" id="PF13646">
    <property type="entry name" value="HEAT_2"/>
    <property type="match status" value="1"/>
</dbReference>
<evidence type="ECO:0000313" key="6">
    <source>
        <dbReference type="EMBL" id="QHT68181.1"/>
    </source>
</evidence>
<dbReference type="Gene3D" id="1.25.10.10">
    <property type="entry name" value="Leucine-rich Repeat Variant"/>
    <property type="match status" value="1"/>
</dbReference>
<dbReference type="SMART" id="SM00567">
    <property type="entry name" value="EZ_HEAT"/>
    <property type="match status" value="4"/>
</dbReference>
<dbReference type="SUPFAM" id="SSF46626">
    <property type="entry name" value="Cytochrome c"/>
    <property type="match status" value="1"/>
</dbReference>
<dbReference type="GO" id="GO:0020037">
    <property type="term" value="F:heme binding"/>
    <property type="evidence" value="ECO:0007669"/>
    <property type="project" value="InterPro"/>
</dbReference>
<dbReference type="PANTHER" id="PTHR33546:SF1">
    <property type="entry name" value="LARGE, MULTIFUNCTIONAL SECRETED PROTEIN"/>
    <property type="match status" value="1"/>
</dbReference>
<gene>
    <name evidence="6" type="ORF">GXP67_16795</name>
</gene>
<dbReference type="PROSITE" id="PS51007">
    <property type="entry name" value="CYTC"/>
    <property type="match status" value="1"/>
</dbReference>
<dbReference type="InterPro" id="IPR055557">
    <property type="entry name" value="DUF7133"/>
</dbReference>
<dbReference type="InterPro" id="IPR011989">
    <property type="entry name" value="ARM-like"/>
</dbReference>
<dbReference type="EMBL" id="CP048222">
    <property type="protein sequence ID" value="QHT68181.1"/>
    <property type="molecule type" value="Genomic_DNA"/>
</dbReference>
<accession>A0A6C0GJD0</accession>
<sequence length="1040" mass="114541">MLFQTVIFVACSSSQNSKETAAKTDHSERLATIKVPEGYSVEVVAGPDLVDYPMFGTVDETGRLFLFESTGDVYAKSEDAIQNPKFRINLLEDTNEDGIYDKSTIFADKVGFPQGGVFYKGSLYASSAPDLLKLTDTNGDGVADKREVLLSGWILNVNANSLIGPFIGPDGWLYLTNAIMGFDLTTKEGQRLKGGTARIWRVQPDGSKLEWISAGGMNNPVELTFTEAAEPIGTETYFTDPKAGQRDALVYWTEGGVYPKPNKNIDRDSLVRTGELMPVISKYSRVSPAGIGRYRNTALGEDFKDNLFSAQFNTHRIIRHKLIREGASFHTEDQVFFSTTNEDFHPTDVLEDGDGSLLVVETGGWFIKGCPLSQVSKPELQGAVYRVRRKNTPTVDDPFGKQINWNSLEATKAVSLLSDDRPFVRDRAVQRLVDLGETAVIPLSEALKNYKLADVRTKAVFILYRIGTDKALTGIRSALGDADLQVRVAAARSVGLAKDKQAINKLMEMVAKDEAAAKRQAATALGQIGAPLAVPALLSAADGNSDRFIQHAIIYSLITLNQPAEIQQALAHTSSQVQEVAMIALDQMAASTLQAGQVMPFLTNTNKNLQHTALWVASHHPEWAKEMIGFLEKRLKGSVLSTDEIDLYGEMLVSFCGNTAMQQFMANALKEATTDRKLFLMDAMAKCPGKEFPPIWTESIGSQLTSSTDPLVQAKVLELVNLREITFLSKQLKQAAENTKIQANIRIAALGALLKTQSALSESQFQYLYSQLQAENEAPLRQQAATVLAQSKLSEEQLMKLATEYLPKADAFILPRLIPVFQHGHTGEIGKALATTLMNSKSLDSFSEENMQTIFASYPQEVKPGIDSLLAKLREVQAGRLKRLQEMEGRIADGDLEKGRTLFFGKAICWTCHKIGNEGGKLGPDLTSIQKDRSAHDLLEAIVYPSVSFVREYETYRIKTKTGEHTGVIQEKTPQAIVLGTTPQNSVRIPREEIVSMEIQNTSMMPQGLDQLLTPQEMADLMAFILGQDQDPETDQSILR</sequence>
<evidence type="ECO:0000256" key="1">
    <source>
        <dbReference type="ARBA" id="ARBA00022617"/>
    </source>
</evidence>
<dbReference type="KEGG" id="rhoz:GXP67_16795"/>
<dbReference type="InterPro" id="IPR013427">
    <property type="entry name" value="Haem-bd_dom_put"/>
</dbReference>
<dbReference type="InterPro" id="IPR016024">
    <property type="entry name" value="ARM-type_fold"/>
</dbReference>
<name>A0A6C0GJD0_9BACT</name>
<dbReference type="PANTHER" id="PTHR33546">
    <property type="entry name" value="LARGE, MULTIFUNCTIONAL SECRETED PROTEIN-RELATED"/>
    <property type="match status" value="1"/>
</dbReference>
<dbReference type="InterPro" id="IPR013428">
    <property type="entry name" value="Membrane-bound_put_N"/>
</dbReference>
<evidence type="ECO:0000256" key="2">
    <source>
        <dbReference type="ARBA" id="ARBA00022723"/>
    </source>
</evidence>
<dbReference type="Pfam" id="PF23500">
    <property type="entry name" value="DUF7133"/>
    <property type="match status" value="1"/>
</dbReference>
<dbReference type="AlphaFoldDB" id="A0A6C0GJD0"/>
<evidence type="ECO:0000313" key="7">
    <source>
        <dbReference type="Proteomes" id="UP000480178"/>
    </source>
</evidence>
<dbReference type="Gene3D" id="1.10.760.10">
    <property type="entry name" value="Cytochrome c-like domain"/>
    <property type="match status" value="1"/>
</dbReference>
<keyword evidence="1 4" id="KW-0349">Heme</keyword>
<dbReference type="NCBIfam" id="TIGR02603">
    <property type="entry name" value="CxxCH_TIGR02603"/>
    <property type="match status" value="1"/>
</dbReference>
<proteinExistence type="predicted"/>
<feature type="domain" description="Cytochrome c" evidence="5">
    <location>
        <begin position="894"/>
        <end position="1029"/>
    </location>
</feature>
<evidence type="ECO:0000259" key="5">
    <source>
        <dbReference type="PROSITE" id="PS51007"/>
    </source>
</evidence>
<evidence type="ECO:0000256" key="3">
    <source>
        <dbReference type="ARBA" id="ARBA00023004"/>
    </source>
</evidence>
<dbReference type="GO" id="GO:0046872">
    <property type="term" value="F:metal ion binding"/>
    <property type="evidence" value="ECO:0007669"/>
    <property type="project" value="UniProtKB-KW"/>
</dbReference>
<dbReference type="SUPFAM" id="SSF101898">
    <property type="entry name" value="NHL repeat"/>
    <property type="match status" value="1"/>
</dbReference>
<dbReference type="InterPro" id="IPR004155">
    <property type="entry name" value="PBS_lyase_HEAT"/>
</dbReference>
<dbReference type="InterPro" id="IPR011042">
    <property type="entry name" value="6-blade_b-propeller_TolB-like"/>
</dbReference>
<dbReference type="Gene3D" id="2.120.10.30">
    <property type="entry name" value="TolB, C-terminal domain"/>
    <property type="match status" value="1"/>
</dbReference>
<dbReference type="RefSeq" id="WP_162444199.1">
    <property type="nucleotide sequence ID" value="NZ_CP048222.1"/>
</dbReference>